<protein>
    <submittedName>
        <fullName evidence="1">Uncharacterized protein</fullName>
    </submittedName>
</protein>
<gene>
    <name evidence="1" type="ORF">NNX28_14205</name>
</gene>
<evidence type="ECO:0000313" key="2">
    <source>
        <dbReference type="Proteomes" id="UP001206924"/>
    </source>
</evidence>
<keyword evidence="2" id="KW-1185">Reference proteome</keyword>
<proteinExistence type="predicted"/>
<evidence type="ECO:0000313" key="1">
    <source>
        <dbReference type="EMBL" id="MCQ1951072.1"/>
    </source>
</evidence>
<organism evidence="1 2">
    <name type="scientific">Arthrobacter jinronghuae</name>
    <dbReference type="NCBI Taxonomy" id="2964609"/>
    <lineage>
        <taxon>Bacteria</taxon>
        <taxon>Bacillati</taxon>
        <taxon>Actinomycetota</taxon>
        <taxon>Actinomycetes</taxon>
        <taxon>Micrococcales</taxon>
        <taxon>Micrococcaceae</taxon>
        <taxon>Arthrobacter</taxon>
    </lineage>
</organism>
<name>A0ABT1NVC6_9MICC</name>
<comment type="caution">
    <text evidence="1">The sequence shown here is derived from an EMBL/GenBank/DDBJ whole genome shotgun (WGS) entry which is preliminary data.</text>
</comment>
<dbReference type="Proteomes" id="UP001206924">
    <property type="component" value="Unassembled WGS sequence"/>
</dbReference>
<dbReference type="RefSeq" id="WP_255866207.1">
    <property type="nucleotide sequence ID" value="NZ_CP104263.1"/>
</dbReference>
<dbReference type="EMBL" id="JANFLP010000014">
    <property type="protein sequence ID" value="MCQ1951072.1"/>
    <property type="molecule type" value="Genomic_DNA"/>
</dbReference>
<sequence length="288" mass="30884">MGFLDFLDGTKRAAKASAAAATEALVADMTAALPKDATVSARSWGVGTTTYTAAVTGARRELPILVSRLNGVINGLGRTDDLKVRIAESAAPNALFSSLTIIGQNRDADALDFLVRTHEELLAGFPGMSVLVDGSYGGFTVSGVARDDAVPAARRLVTWWEDMLAAELEHWPMSEVAMTIGGTAEEPEISYSVALDEPEDDAAPVPLEEKRQEARRAVAAWTQSLPDLEALAKTRVRPGYAVRFSFTPTKFKPRVVVEDLETGDEDEDETAEVVAAIRFHHPASTVKA</sequence>
<reference evidence="1 2" key="1">
    <citation type="submission" date="2022-07" db="EMBL/GenBank/DDBJ databases">
        <title>Novel species in genus Arthrobacter.</title>
        <authorList>
            <person name="Liu Y."/>
        </authorList>
    </citation>
    <scope>NUCLEOTIDE SEQUENCE [LARGE SCALE GENOMIC DNA]</scope>
    <source>
        <strain evidence="2">zg-Y859</strain>
    </source>
</reference>
<accession>A0ABT1NVC6</accession>